<evidence type="ECO:0000259" key="6">
    <source>
        <dbReference type="Pfam" id="PF23659"/>
    </source>
</evidence>
<dbReference type="InterPro" id="IPR056579">
    <property type="entry name" value="Ufl1_N"/>
</dbReference>
<keyword evidence="2" id="KW-0808">Transferase</keyword>
<evidence type="ECO:0000313" key="9">
    <source>
        <dbReference type="Proteomes" id="UP000007110"/>
    </source>
</evidence>
<keyword evidence="3" id="KW-0833">Ubl conjugation pathway</keyword>
<dbReference type="Proteomes" id="UP000007110">
    <property type="component" value="Unassembled WGS sequence"/>
</dbReference>
<dbReference type="InterPro" id="IPR056580">
    <property type="entry name" value="Ufl1_dom"/>
</dbReference>
<dbReference type="CTD" id="23376"/>
<reference evidence="9" key="1">
    <citation type="submission" date="2015-02" db="EMBL/GenBank/DDBJ databases">
        <title>Genome sequencing for Strongylocentrotus purpuratus.</title>
        <authorList>
            <person name="Murali S."/>
            <person name="Liu Y."/>
            <person name="Vee V."/>
            <person name="English A."/>
            <person name="Wang M."/>
            <person name="Skinner E."/>
            <person name="Han Y."/>
            <person name="Muzny D.M."/>
            <person name="Worley K.C."/>
            <person name="Gibbs R.A."/>
        </authorList>
    </citation>
    <scope>NUCLEOTIDE SEQUENCE</scope>
</reference>
<sequence>MASAEWEEVKRLAKDFQRAQLTSASQKLSERNCIEIVNKLIESKKIEVIYTLDGKEYLTPSQVVKEIRDELIIHGGRINLVELQQILNIDFSYIEAKANEVVKNDRNVFLVLGQLIDNDYLDHLAEEINDQLQEAGQVSIAELTKANDVPADFLTEAIERRMGRIIEGQMDAYDRGVIFTQAFVDRHRARIRGIFSAITKPTPVANILNQYHIPERLFHSILDGLEKDKRLNGSLVGGRQEKASYVPDIFTKTQNAWIDSFYAQNGYLEYDALSRLGIPDPKSFAKRRFKSEKLLVLESCCIGKVLQDRVEASVEEALSSGTWIDVLPLLPSSFTSSDCGQILHHCLKGNHQLQGKVFCDTIICSHKFMANCKAIFDPIMKVKAKEDAKRAPDMLLHADKKPSGGSDVKKDRKEERRKKASGVGGSGGAKGGIGGQAREVKTRKVKKGRAKEVEEDEDEDAQKSSRISASEFPFMTLEKMEETLSEKLDECPEELHAELAEELFRPLTQNYQEVVKITFQMMAGGSAAARRKTREELQARINALWNNIRQFIKGVKQCSEDEDLEGQLSRYLLRSLCSDLTSILCCAVAEPAITTDPLTFTPEIRSNIISKLPDKIKAVMSKLNSSLNGKDLDEFVEHLEQSCDPSICDIMLKKADKKKDRQTVFHIRQSLCEQLRNETDSALSLHLTVTVAFQNHTQCMLHSPGRCVPQLITFLSKHLTPEQHALLVQYQDLVQKHMAIIRERDQINSAPSGDEEEKMKAANEESRIKTQLQDLLNKIKDVALAKKGSAATNED</sequence>
<proteinExistence type="inferred from homology"/>
<dbReference type="PANTHER" id="PTHR31057">
    <property type="entry name" value="E3 UFM1-PROTEIN LIGASE 1"/>
    <property type="match status" value="1"/>
</dbReference>
<dbReference type="EnsemblMetazoa" id="XM_030994547">
    <property type="protein sequence ID" value="XP_030850407"/>
    <property type="gene ID" value="LOC574863"/>
</dbReference>
<feature type="compositionally biased region" description="Gly residues" evidence="4">
    <location>
        <begin position="422"/>
        <end position="435"/>
    </location>
</feature>
<evidence type="ECO:0000256" key="4">
    <source>
        <dbReference type="SAM" id="MobiDB-lite"/>
    </source>
</evidence>
<dbReference type="RefSeq" id="XP_030850406.1">
    <property type="nucleotide sequence ID" value="XM_030994546.1"/>
</dbReference>
<feature type="domain" description="E3 UFM1-protein ligase 1-like N-terminal" evidence="5">
    <location>
        <begin position="8"/>
        <end position="284"/>
    </location>
</feature>
<organism evidence="8 9">
    <name type="scientific">Strongylocentrotus purpuratus</name>
    <name type="common">Purple sea urchin</name>
    <dbReference type="NCBI Taxonomy" id="7668"/>
    <lineage>
        <taxon>Eukaryota</taxon>
        <taxon>Metazoa</taxon>
        <taxon>Echinodermata</taxon>
        <taxon>Eleutherozoa</taxon>
        <taxon>Echinozoa</taxon>
        <taxon>Echinoidea</taxon>
        <taxon>Euechinoidea</taxon>
        <taxon>Echinacea</taxon>
        <taxon>Camarodonta</taxon>
        <taxon>Echinidea</taxon>
        <taxon>Strongylocentrotidae</taxon>
        <taxon>Strongylocentrotus</taxon>
    </lineage>
</organism>
<evidence type="ECO:0000313" key="8">
    <source>
        <dbReference type="EnsemblMetazoa" id="XP_030850407"/>
    </source>
</evidence>
<evidence type="ECO:0000259" key="7">
    <source>
        <dbReference type="Pfam" id="PF25041"/>
    </source>
</evidence>
<dbReference type="InParanoid" id="A0A7M7PE82"/>
<evidence type="ECO:0000256" key="2">
    <source>
        <dbReference type="ARBA" id="ARBA00022679"/>
    </source>
</evidence>
<evidence type="ECO:0008006" key="10">
    <source>
        <dbReference type="Google" id="ProtNLM"/>
    </source>
</evidence>
<dbReference type="PANTHER" id="PTHR31057:SF0">
    <property type="entry name" value="E3 UFM1-PROTEIN LIGASE 1"/>
    <property type="match status" value="1"/>
</dbReference>
<keyword evidence="9" id="KW-1185">Reference proteome</keyword>
<feature type="domain" description="E3 UFM1-protein ligase-like C-terminal" evidence="7">
    <location>
        <begin position="660"/>
        <end position="782"/>
    </location>
</feature>
<dbReference type="EnsemblMetazoa" id="XM_030994546">
    <property type="protein sequence ID" value="XP_030850406"/>
    <property type="gene ID" value="LOC574863"/>
</dbReference>
<dbReference type="InterPro" id="IPR018611">
    <property type="entry name" value="Ufl1"/>
</dbReference>
<dbReference type="Pfam" id="PF25041">
    <property type="entry name" value="UFL1_C"/>
    <property type="match status" value="1"/>
</dbReference>
<dbReference type="RefSeq" id="XP_030850407.1">
    <property type="nucleotide sequence ID" value="XM_030994547.1"/>
</dbReference>
<evidence type="ECO:0000256" key="3">
    <source>
        <dbReference type="ARBA" id="ARBA00022786"/>
    </source>
</evidence>
<dbReference type="GO" id="GO:0061709">
    <property type="term" value="P:reticulophagy"/>
    <property type="evidence" value="ECO:0000318"/>
    <property type="project" value="GO_Central"/>
</dbReference>
<evidence type="ECO:0000259" key="5">
    <source>
        <dbReference type="Pfam" id="PF09743"/>
    </source>
</evidence>
<accession>A0A7M7PE82</accession>
<dbReference type="GO" id="GO:0061666">
    <property type="term" value="F:UFM1 ligase activity"/>
    <property type="evidence" value="ECO:0007669"/>
    <property type="project" value="InterPro"/>
</dbReference>
<reference evidence="8" key="2">
    <citation type="submission" date="2021-01" db="UniProtKB">
        <authorList>
            <consortium name="EnsemblMetazoa"/>
        </authorList>
    </citation>
    <scope>IDENTIFICATION</scope>
</reference>
<dbReference type="InterPro" id="IPR056761">
    <property type="entry name" value="Ufl1-like_C"/>
</dbReference>
<evidence type="ECO:0000256" key="1">
    <source>
        <dbReference type="ARBA" id="ARBA00010789"/>
    </source>
</evidence>
<dbReference type="GO" id="GO:0071569">
    <property type="term" value="P:protein ufmylation"/>
    <property type="evidence" value="ECO:0007669"/>
    <property type="project" value="InterPro"/>
</dbReference>
<dbReference type="KEGG" id="spu:574863"/>
<name>A0A7M7PE82_STRPU</name>
<dbReference type="GO" id="GO:0005789">
    <property type="term" value="C:endoplasmic reticulum membrane"/>
    <property type="evidence" value="ECO:0000318"/>
    <property type="project" value="GO_Central"/>
</dbReference>
<feature type="region of interest" description="Disordered" evidence="4">
    <location>
        <begin position="391"/>
        <end position="468"/>
    </location>
</feature>
<dbReference type="Pfam" id="PF23659">
    <property type="entry name" value="UFL1"/>
    <property type="match status" value="1"/>
</dbReference>
<dbReference type="FunCoup" id="A0A7M7PE82">
    <property type="interactions" value="2101"/>
</dbReference>
<feature type="domain" description="E3 UFM1-protein ligase 1-like" evidence="6">
    <location>
        <begin position="535"/>
        <end position="654"/>
    </location>
</feature>
<dbReference type="OrthoDB" id="10258297at2759"/>
<dbReference type="OMA" id="CILHASG"/>
<dbReference type="GeneID" id="574863"/>
<protein>
    <recommendedName>
        <fullName evidence="10">E3 UFM1-protein transferase 1 homolog</fullName>
    </recommendedName>
</protein>
<feature type="compositionally biased region" description="Basic and acidic residues" evidence="4">
    <location>
        <begin position="391"/>
        <end position="414"/>
    </location>
</feature>
<dbReference type="Pfam" id="PF09743">
    <property type="entry name" value="E3_UFM1_ligase"/>
    <property type="match status" value="1"/>
</dbReference>
<dbReference type="Pfam" id="PF25870">
    <property type="entry name" value="WHD_UFL1_5th"/>
    <property type="match status" value="1"/>
</dbReference>
<dbReference type="GO" id="GO:0071568">
    <property type="term" value="F:UFM1 transferase activity"/>
    <property type="evidence" value="ECO:0000318"/>
    <property type="project" value="GO_Central"/>
</dbReference>
<dbReference type="AlphaFoldDB" id="A0A7M7PE82"/>
<dbReference type="GO" id="GO:0034976">
    <property type="term" value="P:response to endoplasmic reticulum stress"/>
    <property type="evidence" value="ECO:0000318"/>
    <property type="project" value="GO_Central"/>
</dbReference>
<comment type="similarity">
    <text evidence="1">Belongs to the UFL1 family.</text>
</comment>